<evidence type="ECO:0008006" key="4">
    <source>
        <dbReference type="Google" id="ProtNLM"/>
    </source>
</evidence>
<dbReference type="EMBL" id="FN653015">
    <property type="protein sequence ID" value="CBY20483.1"/>
    <property type="molecule type" value="Genomic_DNA"/>
</dbReference>
<dbReference type="AlphaFoldDB" id="E4WRV1"/>
<evidence type="ECO:0000313" key="3">
    <source>
        <dbReference type="Proteomes" id="UP000001307"/>
    </source>
</evidence>
<accession>E4WRV1</accession>
<proteinExistence type="predicted"/>
<keyword evidence="1" id="KW-0175">Coiled coil</keyword>
<keyword evidence="3" id="KW-1185">Reference proteome</keyword>
<dbReference type="OrthoDB" id="10346122at2759"/>
<evidence type="ECO:0000313" key="2">
    <source>
        <dbReference type="EMBL" id="CBY20483.1"/>
    </source>
</evidence>
<gene>
    <name evidence="2" type="ORF">GSOID_T00000481001</name>
</gene>
<sequence length="184" mass="21536">MKFTDEERILEEAREEISVDEELTVLRNEAGFLRKENFELKEKQRELEETIRDLKRNMAMMQVTDEEIDEIRDEIEDEIKEDFTIEETMPKRWVAFGPTSYSQMRTGAKIKFTRGKDILSGFVCWVGETPKGSKCMKIGAETEEPILKPDDCGDLWEGDKTKQVLLPLDKIIVAWDWETILPKL</sequence>
<feature type="coiled-coil region" evidence="1">
    <location>
        <begin position="30"/>
        <end position="81"/>
    </location>
</feature>
<protein>
    <recommendedName>
        <fullName evidence="4">CAP-Gly domain-containing protein</fullName>
    </recommendedName>
</protein>
<dbReference type="InParanoid" id="E4WRV1"/>
<name>E4WRV1_OIKDI</name>
<reference evidence="2" key="1">
    <citation type="journal article" date="2010" name="Science">
        <title>Plasticity of animal genome architecture unmasked by rapid evolution of a pelagic tunicate.</title>
        <authorList>
            <person name="Denoeud F."/>
            <person name="Henriet S."/>
            <person name="Mungpakdee S."/>
            <person name="Aury J.M."/>
            <person name="Da Silva C."/>
            <person name="Brinkmann H."/>
            <person name="Mikhaleva J."/>
            <person name="Olsen L.C."/>
            <person name="Jubin C."/>
            <person name="Canestro C."/>
            <person name="Bouquet J.M."/>
            <person name="Danks G."/>
            <person name="Poulain J."/>
            <person name="Campsteijn C."/>
            <person name="Adamski M."/>
            <person name="Cross I."/>
            <person name="Yadetie F."/>
            <person name="Muffato M."/>
            <person name="Louis A."/>
            <person name="Butcher S."/>
            <person name="Tsagkogeorga G."/>
            <person name="Konrad A."/>
            <person name="Singh S."/>
            <person name="Jensen M.F."/>
            <person name="Cong E.H."/>
            <person name="Eikeseth-Otteraa H."/>
            <person name="Noel B."/>
            <person name="Anthouard V."/>
            <person name="Porcel B.M."/>
            <person name="Kachouri-Lafond R."/>
            <person name="Nishino A."/>
            <person name="Ugolini M."/>
            <person name="Chourrout P."/>
            <person name="Nishida H."/>
            <person name="Aasland R."/>
            <person name="Huzurbazar S."/>
            <person name="Westhof E."/>
            <person name="Delsuc F."/>
            <person name="Lehrach H."/>
            <person name="Reinhardt R."/>
            <person name="Weissenbach J."/>
            <person name="Roy S.W."/>
            <person name="Artiguenave F."/>
            <person name="Postlethwait J.H."/>
            <person name="Manak J.R."/>
            <person name="Thompson E.M."/>
            <person name="Jaillon O."/>
            <person name="Du Pasquier L."/>
            <person name="Boudinot P."/>
            <person name="Liberles D.A."/>
            <person name="Volff J.N."/>
            <person name="Philippe H."/>
            <person name="Lenhard B."/>
            <person name="Roest Crollius H."/>
            <person name="Wincker P."/>
            <person name="Chourrout D."/>
        </authorList>
    </citation>
    <scope>NUCLEOTIDE SEQUENCE [LARGE SCALE GENOMIC DNA]</scope>
</reference>
<dbReference type="Proteomes" id="UP000001307">
    <property type="component" value="Unassembled WGS sequence"/>
</dbReference>
<organism evidence="2">
    <name type="scientific">Oikopleura dioica</name>
    <name type="common">Tunicate</name>
    <dbReference type="NCBI Taxonomy" id="34765"/>
    <lineage>
        <taxon>Eukaryota</taxon>
        <taxon>Metazoa</taxon>
        <taxon>Chordata</taxon>
        <taxon>Tunicata</taxon>
        <taxon>Appendicularia</taxon>
        <taxon>Copelata</taxon>
        <taxon>Oikopleuridae</taxon>
        <taxon>Oikopleura</taxon>
    </lineage>
</organism>
<evidence type="ECO:0000256" key="1">
    <source>
        <dbReference type="SAM" id="Coils"/>
    </source>
</evidence>